<keyword evidence="5" id="KW-0472">Membrane</keyword>
<evidence type="ECO:0000256" key="3">
    <source>
        <dbReference type="ARBA" id="ARBA00022475"/>
    </source>
</evidence>
<feature type="transmembrane region" description="Helical" evidence="5">
    <location>
        <begin position="226"/>
        <end position="246"/>
    </location>
</feature>
<feature type="transmembrane region" description="Helical" evidence="5">
    <location>
        <begin position="90"/>
        <end position="111"/>
    </location>
</feature>
<evidence type="ECO:0000256" key="5">
    <source>
        <dbReference type="SAM" id="Phobius"/>
    </source>
</evidence>
<dbReference type="InterPro" id="IPR036259">
    <property type="entry name" value="MFS_trans_sf"/>
</dbReference>
<keyword evidence="5" id="KW-1133">Transmembrane helix</keyword>
<organism evidence="6 7">
    <name type="scientific">Paractinoplanes pyxinae</name>
    <dbReference type="NCBI Taxonomy" id="2997416"/>
    <lineage>
        <taxon>Bacteria</taxon>
        <taxon>Bacillati</taxon>
        <taxon>Actinomycetota</taxon>
        <taxon>Actinomycetes</taxon>
        <taxon>Micromonosporales</taxon>
        <taxon>Micromonosporaceae</taxon>
        <taxon>Paractinoplanes</taxon>
    </lineage>
</organism>
<feature type="transmembrane region" description="Helical" evidence="5">
    <location>
        <begin position="317"/>
        <end position="336"/>
    </location>
</feature>
<dbReference type="Proteomes" id="UP001151002">
    <property type="component" value="Unassembled WGS sequence"/>
</dbReference>
<accession>A0ABT4AT01</accession>
<comment type="subcellular location">
    <subcellularLocation>
        <location evidence="1">Cell membrane</location>
        <topology evidence="1">Multi-pass membrane protein</topology>
    </subcellularLocation>
</comment>
<evidence type="ECO:0000313" key="7">
    <source>
        <dbReference type="Proteomes" id="UP001151002"/>
    </source>
</evidence>
<protein>
    <submittedName>
        <fullName evidence="6">MFS transporter</fullName>
    </submittedName>
</protein>
<keyword evidence="5" id="KW-0812">Transmembrane</keyword>
<dbReference type="RefSeq" id="WP_267560277.1">
    <property type="nucleotide sequence ID" value="NZ_JAPNTZ010000001.1"/>
</dbReference>
<dbReference type="PANTHER" id="PTHR23535:SF2">
    <property type="entry name" value="SUGAR EFFLUX TRANSPORTER A-RELATED"/>
    <property type="match status" value="1"/>
</dbReference>
<keyword evidence="4" id="KW-0762">Sugar transport</keyword>
<feature type="transmembrane region" description="Helical" evidence="5">
    <location>
        <begin position="258"/>
        <end position="277"/>
    </location>
</feature>
<feature type="transmembrane region" description="Helical" evidence="5">
    <location>
        <begin position="123"/>
        <end position="146"/>
    </location>
</feature>
<name>A0ABT4AT01_9ACTN</name>
<evidence type="ECO:0000313" key="6">
    <source>
        <dbReference type="EMBL" id="MCY1136530.1"/>
    </source>
</evidence>
<reference evidence="6" key="1">
    <citation type="submission" date="2022-11" db="EMBL/GenBank/DDBJ databases">
        <authorList>
            <person name="Somphong A."/>
            <person name="Phongsopitanun W."/>
        </authorList>
    </citation>
    <scope>NUCLEOTIDE SEQUENCE</scope>
    <source>
        <strain evidence="6">Pm04-4</strain>
    </source>
</reference>
<feature type="transmembrane region" description="Helical" evidence="5">
    <location>
        <begin position="193"/>
        <end position="214"/>
    </location>
</feature>
<feature type="transmembrane region" description="Helical" evidence="5">
    <location>
        <begin position="342"/>
        <end position="362"/>
    </location>
</feature>
<proteinExistence type="predicted"/>
<feature type="transmembrane region" description="Helical" evidence="5">
    <location>
        <begin position="283"/>
        <end position="305"/>
    </location>
</feature>
<feature type="transmembrane region" description="Helical" evidence="5">
    <location>
        <begin position="152"/>
        <end position="173"/>
    </location>
</feature>
<feature type="transmembrane region" description="Helical" evidence="5">
    <location>
        <begin position="64"/>
        <end position="84"/>
    </location>
</feature>
<keyword evidence="3" id="KW-1003">Cell membrane</keyword>
<evidence type="ECO:0000256" key="4">
    <source>
        <dbReference type="ARBA" id="ARBA00022597"/>
    </source>
</evidence>
<keyword evidence="2" id="KW-0813">Transport</keyword>
<dbReference type="Gene3D" id="1.20.1250.20">
    <property type="entry name" value="MFS general substrate transporter like domains"/>
    <property type="match status" value="2"/>
</dbReference>
<comment type="caution">
    <text evidence="6">The sequence shown here is derived from an EMBL/GenBank/DDBJ whole genome shotgun (WGS) entry which is preliminary data.</text>
</comment>
<sequence length="382" mass="38419">MLVSASALFWGLQFAFLSPALALLLVTVFGASAGEVGWALAIYNAGGFVASLLVPAYADRARNYAGPMMACGGLTLALAGALAATTSLPLAVVALVVLGGPAGVGSSLLFAHLKHTGAAPGDVVRTRALVSFAWVAGPPLATFLIGGFGPRSILAAIAVVAVLNIATTAALRAPAVQASDSPAEEGRVPRGRVAVVVVVFIALQATNSATVSVMSLFVTDRLGLDVAWAGIALGVAAGLEIPALLLVGKLTGRVSGRLLLLTGCVAGIAYYAAMAFARGPVLLLGLQVLNAWFFATVAGVGLTLFQEIIPRPGLAAGLYANTRRLGAVVAGPLIALGSVTRLGYGTVFAACAAITVVALAGLRGGVSQYREEPSLPAGRISR</sequence>
<dbReference type="PANTHER" id="PTHR23535">
    <property type="entry name" value="SUGAR EFFLUX TRANSPORTER A-RELATED"/>
    <property type="match status" value="1"/>
</dbReference>
<feature type="transmembrane region" description="Helical" evidence="5">
    <location>
        <begin position="38"/>
        <end position="57"/>
    </location>
</feature>
<dbReference type="Pfam" id="PF07690">
    <property type="entry name" value="MFS_1"/>
    <property type="match status" value="1"/>
</dbReference>
<dbReference type="SUPFAM" id="SSF103473">
    <property type="entry name" value="MFS general substrate transporter"/>
    <property type="match status" value="1"/>
</dbReference>
<dbReference type="InterPro" id="IPR011701">
    <property type="entry name" value="MFS"/>
</dbReference>
<evidence type="ECO:0000256" key="1">
    <source>
        <dbReference type="ARBA" id="ARBA00004651"/>
    </source>
</evidence>
<gene>
    <name evidence="6" type="ORF">OWR29_00865</name>
</gene>
<evidence type="ECO:0000256" key="2">
    <source>
        <dbReference type="ARBA" id="ARBA00022448"/>
    </source>
</evidence>
<dbReference type="EMBL" id="JAPNTZ010000001">
    <property type="protein sequence ID" value="MCY1136530.1"/>
    <property type="molecule type" value="Genomic_DNA"/>
</dbReference>
<keyword evidence="7" id="KW-1185">Reference proteome</keyword>